<keyword evidence="2" id="KW-0540">Nuclease</keyword>
<dbReference type="Gene3D" id="3.40.1350.10">
    <property type="match status" value="1"/>
</dbReference>
<gene>
    <name evidence="2" type="ORF">SAE01_08160</name>
</gene>
<dbReference type="Pfam" id="PF04471">
    <property type="entry name" value="Mrr_cat"/>
    <property type="match status" value="1"/>
</dbReference>
<dbReference type="GO" id="GO:0009307">
    <property type="term" value="P:DNA restriction-modification system"/>
    <property type="evidence" value="ECO:0007669"/>
    <property type="project" value="InterPro"/>
</dbReference>
<dbReference type="InterPro" id="IPR007560">
    <property type="entry name" value="Restrct_endonuc_IV_Mrr"/>
</dbReference>
<keyword evidence="3" id="KW-1185">Reference proteome</keyword>
<accession>A0A512B8N4</accession>
<dbReference type="GO" id="GO:0003677">
    <property type="term" value="F:DNA binding"/>
    <property type="evidence" value="ECO:0007669"/>
    <property type="project" value="InterPro"/>
</dbReference>
<dbReference type="EMBL" id="BJYT01000002">
    <property type="protein sequence ID" value="GEO08320.1"/>
    <property type="molecule type" value="Genomic_DNA"/>
</dbReference>
<dbReference type="GO" id="GO:0004519">
    <property type="term" value="F:endonuclease activity"/>
    <property type="evidence" value="ECO:0007669"/>
    <property type="project" value="UniProtKB-KW"/>
</dbReference>
<dbReference type="OrthoDB" id="9803736at2"/>
<evidence type="ECO:0000313" key="2">
    <source>
        <dbReference type="EMBL" id="GEO08320.1"/>
    </source>
</evidence>
<evidence type="ECO:0000313" key="3">
    <source>
        <dbReference type="Proteomes" id="UP000321513"/>
    </source>
</evidence>
<dbReference type="SUPFAM" id="SSF52980">
    <property type="entry name" value="Restriction endonuclease-like"/>
    <property type="match status" value="1"/>
</dbReference>
<evidence type="ECO:0000259" key="1">
    <source>
        <dbReference type="Pfam" id="PF04471"/>
    </source>
</evidence>
<keyword evidence="2" id="KW-0255">Endonuclease</keyword>
<comment type="caution">
    <text evidence="2">The sequence shown here is derived from an EMBL/GenBank/DDBJ whole genome shotgun (WGS) entry which is preliminary data.</text>
</comment>
<keyword evidence="2" id="KW-0378">Hydrolase</keyword>
<dbReference type="PIRSF" id="PIRSF031853">
    <property type="entry name" value="UPC031853"/>
    <property type="match status" value="1"/>
</dbReference>
<dbReference type="InterPro" id="IPR011335">
    <property type="entry name" value="Restrct_endonuc-II-like"/>
</dbReference>
<dbReference type="InterPro" id="IPR011856">
    <property type="entry name" value="tRNA_endonuc-like_dom_sf"/>
</dbReference>
<dbReference type="AlphaFoldDB" id="A0A512B8N4"/>
<protein>
    <submittedName>
        <fullName evidence="2">Restriction endonuclease</fullName>
    </submittedName>
</protein>
<reference evidence="2 3" key="1">
    <citation type="submission" date="2019-07" db="EMBL/GenBank/DDBJ databases">
        <title>Whole genome shotgun sequence of Segetibacter aerophilus NBRC 106135.</title>
        <authorList>
            <person name="Hosoyama A."/>
            <person name="Uohara A."/>
            <person name="Ohji S."/>
            <person name="Ichikawa N."/>
        </authorList>
    </citation>
    <scope>NUCLEOTIDE SEQUENCE [LARGE SCALE GENOMIC DNA]</scope>
    <source>
        <strain evidence="2 3">NBRC 106135</strain>
    </source>
</reference>
<dbReference type="InterPro" id="IPR016984">
    <property type="entry name" value="UCP031853"/>
</dbReference>
<name>A0A512B8N4_9BACT</name>
<dbReference type="RefSeq" id="WP_147202389.1">
    <property type="nucleotide sequence ID" value="NZ_BJYT01000002.1"/>
</dbReference>
<sequence>MKLWTVRAGKYGEQEQTCVDNSVITIAWNEMPDLKTFKSREELFKEYQIIYKEASNVKAGINAGQIWRFANEIALGDIVALPSKTQPSIYIGKIIGEYKYQKVAPDTVHLRPVKWLKTIPRAEFDQDILYSFGSLLTISQVSRVQAAERVIALVEGKKRSTKIDTPLIEETEEEFDVEQFAKDQIIKLIDRNFKGHVFAKLVDQILIAQGYITQVSPPGPDGGLDILAASGGLGFDHPRICVQIKSTTAQVDVKTLRELQGVMRKVKSELGLLVSWSGFNHKVLQEAREDFFFIRLWSANDIIENIFKYYENFSDEMKAELPLKRFWMLVEK</sequence>
<dbReference type="Proteomes" id="UP000321513">
    <property type="component" value="Unassembled WGS sequence"/>
</dbReference>
<organism evidence="2 3">
    <name type="scientific">Segetibacter aerophilus</name>
    <dbReference type="NCBI Taxonomy" id="670293"/>
    <lineage>
        <taxon>Bacteria</taxon>
        <taxon>Pseudomonadati</taxon>
        <taxon>Bacteroidota</taxon>
        <taxon>Chitinophagia</taxon>
        <taxon>Chitinophagales</taxon>
        <taxon>Chitinophagaceae</taxon>
        <taxon>Segetibacter</taxon>
    </lineage>
</organism>
<proteinExistence type="predicted"/>
<feature type="domain" description="Restriction endonuclease type IV Mrr" evidence="1">
    <location>
        <begin position="192"/>
        <end position="304"/>
    </location>
</feature>